<feature type="transmembrane region" description="Helical" evidence="2">
    <location>
        <begin position="20"/>
        <end position="45"/>
    </location>
</feature>
<organism evidence="4 5">
    <name type="scientific">Penicillium oxalicum (strain 114-2 / CGMCC 5302)</name>
    <name type="common">Penicillium decumbens</name>
    <dbReference type="NCBI Taxonomy" id="933388"/>
    <lineage>
        <taxon>Eukaryota</taxon>
        <taxon>Fungi</taxon>
        <taxon>Dikarya</taxon>
        <taxon>Ascomycota</taxon>
        <taxon>Pezizomycotina</taxon>
        <taxon>Eurotiomycetes</taxon>
        <taxon>Eurotiomycetidae</taxon>
        <taxon>Eurotiales</taxon>
        <taxon>Aspergillaceae</taxon>
        <taxon>Penicillium</taxon>
    </lineage>
</organism>
<feature type="region of interest" description="Disordered" evidence="1">
    <location>
        <begin position="338"/>
        <end position="373"/>
    </location>
</feature>
<keyword evidence="2" id="KW-0472">Membrane</keyword>
<sequence length="411" mass="45377">MTDQKAPFQTISSDNHGAIITLISVSFAIAATIFVLAKLASTIYFKQRRTAVNTPVWIALVLAIVQVITLQKAIHHGLGRHQSVLDEGDIQKWSQFAFVSHILFVLVMCLSKISNILLVWKLTPSTKLRRNCVASAVLVGGWSVFAILSIAFQCKMPDPWVYSPERCAGKGAMFYPIETLNILTEAIIAAQPFLMMQNVQMARSKRVKILCAFSSRLSVLGLGIAHIVLVPSFIHSEDLSWDMANWEIVGQMMMLTSIIAACVPTLYHIFAGLHSGLTTTQIPDSIELDTTQTKAQNSLAGHSVKPPKESYSRSESRQTTRSSGWRSVWNGWGEETGVTTEISSRSSRGLKYHGRGGSRSNLSETEETDSVRGLTQGFEDKGAVLRTVDVTVEFEGREPPRGGKQNENLYF</sequence>
<feature type="transmembrane region" description="Helical" evidence="2">
    <location>
        <begin position="248"/>
        <end position="270"/>
    </location>
</feature>
<feature type="compositionally biased region" description="Basic and acidic residues" evidence="1">
    <location>
        <begin position="306"/>
        <end position="318"/>
    </location>
</feature>
<dbReference type="OrthoDB" id="3918601at2759"/>
<dbReference type="InterPro" id="IPR049326">
    <property type="entry name" value="Rhodopsin_dom_fungi"/>
</dbReference>
<evidence type="ECO:0000313" key="4">
    <source>
        <dbReference type="EMBL" id="EPS27456.1"/>
    </source>
</evidence>
<accession>S7ZFM5</accession>
<dbReference type="EMBL" id="KB644410">
    <property type="protein sequence ID" value="EPS27456.1"/>
    <property type="molecule type" value="Genomic_DNA"/>
</dbReference>
<dbReference type="HOGENOM" id="CLU_036632_0_1_1"/>
<gene>
    <name evidence="4" type="ORF">PDE_02399</name>
</gene>
<feature type="region of interest" description="Disordered" evidence="1">
    <location>
        <begin position="294"/>
        <end position="326"/>
    </location>
</feature>
<dbReference type="PANTHER" id="PTHR38794:SF3">
    <property type="entry name" value="INTEGRAL MEMBRANE PROTEIN"/>
    <property type="match status" value="1"/>
</dbReference>
<dbReference type="Proteomes" id="UP000019376">
    <property type="component" value="Unassembled WGS sequence"/>
</dbReference>
<feature type="transmembrane region" description="Helical" evidence="2">
    <location>
        <begin position="57"/>
        <end position="78"/>
    </location>
</feature>
<feature type="transmembrane region" description="Helical" evidence="2">
    <location>
        <begin position="132"/>
        <end position="152"/>
    </location>
</feature>
<feature type="compositionally biased region" description="Polar residues" evidence="1">
    <location>
        <begin position="338"/>
        <end position="347"/>
    </location>
</feature>
<evidence type="ECO:0000313" key="5">
    <source>
        <dbReference type="Proteomes" id="UP000019376"/>
    </source>
</evidence>
<feature type="transmembrane region" description="Helical" evidence="2">
    <location>
        <begin position="172"/>
        <end position="196"/>
    </location>
</feature>
<evidence type="ECO:0000259" key="3">
    <source>
        <dbReference type="Pfam" id="PF20684"/>
    </source>
</evidence>
<feature type="transmembrane region" description="Helical" evidence="2">
    <location>
        <begin position="217"/>
        <end position="236"/>
    </location>
</feature>
<reference evidence="4 5" key="1">
    <citation type="journal article" date="2013" name="PLoS ONE">
        <title>Genomic and secretomic analyses reveal unique features of the lignocellulolytic enzyme system of Penicillium decumbens.</title>
        <authorList>
            <person name="Liu G."/>
            <person name="Zhang L."/>
            <person name="Wei X."/>
            <person name="Zou G."/>
            <person name="Qin Y."/>
            <person name="Ma L."/>
            <person name="Li J."/>
            <person name="Zheng H."/>
            <person name="Wang S."/>
            <person name="Wang C."/>
            <person name="Xun L."/>
            <person name="Zhao G.-P."/>
            <person name="Zhou Z."/>
            <person name="Qu Y."/>
        </authorList>
    </citation>
    <scope>NUCLEOTIDE SEQUENCE [LARGE SCALE GENOMIC DNA]</scope>
    <source>
        <strain evidence="5">114-2 / CGMCC 5302</strain>
    </source>
</reference>
<keyword evidence="2" id="KW-0812">Transmembrane</keyword>
<keyword evidence="5" id="KW-1185">Reference proteome</keyword>
<dbReference type="PANTHER" id="PTHR38794">
    <property type="entry name" value="INTEGRAL MEMBRANE PROTEIN"/>
    <property type="match status" value="1"/>
</dbReference>
<keyword evidence="2" id="KW-1133">Transmembrane helix</keyword>
<evidence type="ECO:0000256" key="2">
    <source>
        <dbReference type="SAM" id="Phobius"/>
    </source>
</evidence>
<feature type="domain" description="Rhodopsin" evidence="3">
    <location>
        <begin position="54"/>
        <end position="270"/>
    </location>
</feature>
<dbReference type="STRING" id="933388.S7ZFM5"/>
<proteinExistence type="predicted"/>
<protein>
    <recommendedName>
        <fullName evidence="3">Rhodopsin domain-containing protein</fullName>
    </recommendedName>
</protein>
<evidence type="ECO:0000256" key="1">
    <source>
        <dbReference type="SAM" id="MobiDB-lite"/>
    </source>
</evidence>
<name>S7ZFM5_PENO1</name>
<dbReference type="AlphaFoldDB" id="S7ZFM5"/>
<dbReference type="Pfam" id="PF20684">
    <property type="entry name" value="Fung_rhodopsin"/>
    <property type="match status" value="1"/>
</dbReference>
<feature type="transmembrane region" description="Helical" evidence="2">
    <location>
        <begin position="98"/>
        <end position="120"/>
    </location>
</feature>
<dbReference type="PhylomeDB" id="S7ZFM5"/>
<dbReference type="eggNOG" id="ENOG502SPG6">
    <property type="taxonomic scope" value="Eukaryota"/>
</dbReference>